<dbReference type="PaxDb" id="3708-A0A078JND1"/>
<name>A0A078JND1_BRANA</name>
<dbReference type="PANTHER" id="PTHR47477:SF8">
    <property type="entry name" value="TNF RECEPTOR-ASSOCIATED FACTOR HOMOLOG 1A"/>
    <property type="match status" value="1"/>
</dbReference>
<evidence type="ECO:0000256" key="1">
    <source>
        <dbReference type="SAM" id="MobiDB-lite"/>
    </source>
</evidence>
<feature type="region of interest" description="Disordered" evidence="1">
    <location>
        <begin position="1"/>
        <end position="53"/>
    </location>
</feature>
<evidence type="ECO:0000313" key="4">
    <source>
        <dbReference type="Proteomes" id="UP000028999"/>
    </source>
</evidence>
<dbReference type="InterPro" id="IPR002083">
    <property type="entry name" value="MATH/TRAF_dom"/>
</dbReference>
<dbReference type="Proteomes" id="UP000028999">
    <property type="component" value="Unassembled WGS sequence"/>
</dbReference>
<accession>A0A078JND1</accession>
<reference evidence="3 4" key="1">
    <citation type="journal article" date="2014" name="Science">
        <title>Plant genetics. Early allopolyploid evolution in the post-Neolithic Brassica napus oilseed genome.</title>
        <authorList>
            <person name="Chalhoub B."/>
            <person name="Denoeud F."/>
            <person name="Liu S."/>
            <person name="Parkin I.A."/>
            <person name="Tang H."/>
            <person name="Wang X."/>
            <person name="Chiquet J."/>
            <person name="Belcram H."/>
            <person name="Tong C."/>
            <person name="Samans B."/>
            <person name="Correa M."/>
            <person name="Da Silva C."/>
            <person name="Just J."/>
            <person name="Falentin C."/>
            <person name="Koh C.S."/>
            <person name="Le Clainche I."/>
            <person name="Bernard M."/>
            <person name="Bento P."/>
            <person name="Noel B."/>
            <person name="Labadie K."/>
            <person name="Alberti A."/>
            <person name="Charles M."/>
            <person name="Arnaud D."/>
            <person name="Guo H."/>
            <person name="Daviaud C."/>
            <person name="Alamery S."/>
            <person name="Jabbari K."/>
            <person name="Zhao M."/>
            <person name="Edger P.P."/>
            <person name="Chelaifa H."/>
            <person name="Tack D."/>
            <person name="Lassalle G."/>
            <person name="Mestiri I."/>
            <person name="Schnel N."/>
            <person name="Le Paslier M.C."/>
            <person name="Fan G."/>
            <person name="Renault V."/>
            <person name="Bayer P.E."/>
            <person name="Golicz A.A."/>
            <person name="Manoli S."/>
            <person name="Lee T.H."/>
            <person name="Thi V.H."/>
            <person name="Chalabi S."/>
            <person name="Hu Q."/>
            <person name="Fan C."/>
            <person name="Tollenaere R."/>
            <person name="Lu Y."/>
            <person name="Battail C."/>
            <person name="Shen J."/>
            <person name="Sidebottom C.H."/>
            <person name="Wang X."/>
            <person name="Canaguier A."/>
            <person name="Chauveau A."/>
            <person name="Berard A."/>
            <person name="Deniot G."/>
            <person name="Guan M."/>
            <person name="Liu Z."/>
            <person name="Sun F."/>
            <person name="Lim Y.P."/>
            <person name="Lyons E."/>
            <person name="Town C.D."/>
            <person name="Bancroft I."/>
            <person name="Wang X."/>
            <person name="Meng J."/>
            <person name="Ma J."/>
            <person name="Pires J.C."/>
            <person name="King G.J."/>
            <person name="Brunel D."/>
            <person name="Delourme R."/>
            <person name="Renard M."/>
            <person name="Aury J.M."/>
            <person name="Adams K.L."/>
            <person name="Batley J."/>
            <person name="Snowdon R.J."/>
            <person name="Tost J."/>
            <person name="Edwards D."/>
            <person name="Zhou Y."/>
            <person name="Hua W."/>
            <person name="Sharpe A.G."/>
            <person name="Paterson A.H."/>
            <person name="Guan C."/>
            <person name="Wincker P."/>
        </authorList>
    </citation>
    <scope>NUCLEOTIDE SEQUENCE [LARGE SCALE GENOMIC DNA]</scope>
    <source>
        <strain evidence="4">cv. Darmor-bzh</strain>
    </source>
</reference>
<feature type="compositionally biased region" description="Polar residues" evidence="1">
    <location>
        <begin position="28"/>
        <end position="45"/>
    </location>
</feature>
<dbReference type="SUPFAM" id="SSF49599">
    <property type="entry name" value="TRAF domain-like"/>
    <property type="match status" value="1"/>
</dbReference>
<sequence>MAETVPEVSGVSSNGHHSVSGGEALSLWRSSGQVENGTPSTSPSYWDTDDDEEDYGLKPSQLFGKHTWKIAKFSEINKRELRSSVFDAGGYKWYISIFLIFLILKL</sequence>
<dbReference type="EMBL" id="LK036744">
    <property type="protein sequence ID" value="CDY68000.1"/>
    <property type="molecule type" value="Genomic_DNA"/>
</dbReference>
<evidence type="ECO:0000313" key="3">
    <source>
        <dbReference type="EMBL" id="CDY68000.1"/>
    </source>
</evidence>
<dbReference type="PANTHER" id="PTHR47477">
    <property type="entry name" value="TNF RECEPTOR-ASSOCIATED FACTOR HOMOLOG 1A"/>
    <property type="match status" value="1"/>
</dbReference>
<proteinExistence type="predicted"/>
<dbReference type="STRING" id="3708.A0A078JND1"/>
<feature type="non-terminal residue" evidence="3">
    <location>
        <position position="106"/>
    </location>
</feature>
<feature type="domain" description="MATH" evidence="2">
    <location>
        <begin position="63"/>
        <end position="106"/>
    </location>
</feature>
<dbReference type="Gramene" id="CDY68000">
    <property type="protein sequence ID" value="CDY68000"/>
    <property type="gene ID" value="GSBRNA2T00068404001"/>
</dbReference>
<keyword evidence="4" id="KW-1185">Reference proteome</keyword>
<dbReference type="OMA" id="KWYISIF"/>
<gene>
    <name evidence="3" type="primary">BnaAnng25830D</name>
    <name evidence="3" type="ORF">GSBRNA2T00068404001</name>
</gene>
<evidence type="ECO:0000259" key="2">
    <source>
        <dbReference type="PROSITE" id="PS50144"/>
    </source>
</evidence>
<dbReference type="Gene3D" id="2.60.210.10">
    <property type="entry name" value="Apoptosis, Tumor Necrosis Factor Receptor Associated Protein 2, Chain A"/>
    <property type="match status" value="1"/>
</dbReference>
<dbReference type="CDD" id="cd00121">
    <property type="entry name" value="MATH"/>
    <property type="match status" value="1"/>
</dbReference>
<feature type="compositionally biased region" description="Low complexity" evidence="1">
    <location>
        <begin position="8"/>
        <end position="22"/>
    </location>
</feature>
<dbReference type="InterPro" id="IPR008974">
    <property type="entry name" value="TRAF-like"/>
</dbReference>
<dbReference type="AlphaFoldDB" id="A0A078JND1"/>
<dbReference type="PROSITE" id="PS50144">
    <property type="entry name" value="MATH"/>
    <property type="match status" value="1"/>
</dbReference>
<dbReference type="InterPro" id="IPR055327">
    <property type="entry name" value="TRAF1A/B"/>
</dbReference>
<organism evidence="3 4">
    <name type="scientific">Brassica napus</name>
    <name type="common">Rape</name>
    <dbReference type="NCBI Taxonomy" id="3708"/>
    <lineage>
        <taxon>Eukaryota</taxon>
        <taxon>Viridiplantae</taxon>
        <taxon>Streptophyta</taxon>
        <taxon>Embryophyta</taxon>
        <taxon>Tracheophyta</taxon>
        <taxon>Spermatophyta</taxon>
        <taxon>Magnoliopsida</taxon>
        <taxon>eudicotyledons</taxon>
        <taxon>Gunneridae</taxon>
        <taxon>Pentapetalae</taxon>
        <taxon>rosids</taxon>
        <taxon>malvids</taxon>
        <taxon>Brassicales</taxon>
        <taxon>Brassicaceae</taxon>
        <taxon>Brassiceae</taxon>
        <taxon>Brassica</taxon>
    </lineage>
</organism>
<protein>
    <submittedName>
        <fullName evidence="3">BnaAnng25830D protein</fullName>
    </submittedName>
</protein>